<feature type="transmembrane region" description="Helical" evidence="2">
    <location>
        <begin position="12"/>
        <end position="29"/>
    </location>
</feature>
<organism evidence="4 5">
    <name type="scientific">Colocasia esculenta</name>
    <name type="common">Wild taro</name>
    <name type="synonym">Arum esculentum</name>
    <dbReference type="NCBI Taxonomy" id="4460"/>
    <lineage>
        <taxon>Eukaryota</taxon>
        <taxon>Viridiplantae</taxon>
        <taxon>Streptophyta</taxon>
        <taxon>Embryophyta</taxon>
        <taxon>Tracheophyta</taxon>
        <taxon>Spermatophyta</taxon>
        <taxon>Magnoliopsida</taxon>
        <taxon>Liliopsida</taxon>
        <taxon>Araceae</taxon>
        <taxon>Aroideae</taxon>
        <taxon>Colocasieae</taxon>
        <taxon>Colocasia</taxon>
    </lineage>
</organism>
<dbReference type="Gene3D" id="3.40.50.150">
    <property type="entry name" value="Vaccinia Virus protein VP39"/>
    <property type="match status" value="1"/>
</dbReference>
<protein>
    <recommendedName>
        <fullName evidence="3">Methyltransferase type 11 domain-containing protein</fullName>
    </recommendedName>
</protein>
<dbReference type="PANTHER" id="PTHR45085:SF3">
    <property type="entry name" value="S-ADENOSYL-L-METHIONINE-DEPENDENT METHYLTRANSFERASES SUPERFAMILY PROTEIN"/>
    <property type="match status" value="1"/>
</dbReference>
<evidence type="ECO:0000256" key="1">
    <source>
        <dbReference type="SAM" id="MobiDB-lite"/>
    </source>
</evidence>
<evidence type="ECO:0000259" key="3">
    <source>
        <dbReference type="Pfam" id="PF08241"/>
    </source>
</evidence>
<keyword evidence="2" id="KW-0812">Transmembrane</keyword>
<dbReference type="Proteomes" id="UP000652761">
    <property type="component" value="Unassembled WGS sequence"/>
</dbReference>
<dbReference type="Pfam" id="PF08241">
    <property type="entry name" value="Methyltransf_11"/>
    <property type="match status" value="1"/>
</dbReference>
<name>A0A843VWM2_COLES</name>
<sequence>MDGQVQTLLNRISLVSAAVATLSLLYLFSHTSLSCRPLDPRHRDALALTFARTPFPRSSCEAAARRPLPPDKRSKRLQSTRDWRRRVDSYAALFATLRSRGVLGNASRVLCVAAGAGHDVAALWESGVGDVTGVDLVDVPPLVRRCDPHNLPFFDGVFDLGFSAGLDEALFPARFVEEMERTVRRGGGIVLVVERCSSEEEVEEVRALFKRSTFLGVGNATLVGSEMTVIMMKRKSTHP</sequence>
<proteinExistence type="predicted"/>
<evidence type="ECO:0000313" key="4">
    <source>
        <dbReference type="EMBL" id="MQL95549.1"/>
    </source>
</evidence>
<dbReference type="SUPFAM" id="SSF53335">
    <property type="entry name" value="S-adenosyl-L-methionine-dependent methyltransferases"/>
    <property type="match status" value="1"/>
</dbReference>
<feature type="domain" description="Methyltransferase type 11" evidence="3">
    <location>
        <begin position="110"/>
        <end position="190"/>
    </location>
</feature>
<dbReference type="InterPro" id="IPR013216">
    <property type="entry name" value="Methyltransf_11"/>
</dbReference>
<gene>
    <name evidence="4" type="ORF">Taro_028225</name>
</gene>
<dbReference type="OrthoDB" id="682522at2759"/>
<comment type="caution">
    <text evidence="4">The sequence shown here is derived from an EMBL/GenBank/DDBJ whole genome shotgun (WGS) entry which is preliminary data.</text>
</comment>
<keyword evidence="5" id="KW-1185">Reference proteome</keyword>
<evidence type="ECO:0000256" key="2">
    <source>
        <dbReference type="SAM" id="Phobius"/>
    </source>
</evidence>
<keyword evidence="2" id="KW-0472">Membrane</keyword>
<accession>A0A843VWM2</accession>
<reference evidence="4" key="1">
    <citation type="submission" date="2017-07" db="EMBL/GenBank/DDBJ databases">
        <title>Taro Niue Genome Assembly and Annotation.</title>
        <authorList>
            <person name="Atibalentja N."/>
            <person name="Keating K."/>
            <person name="Fields C.J."/>
        </authorList>
    </citation>
    <scope>NUCLEOTIDE SEQUENCE</scope>
    <source>
        <strain evidence="4">Niue_2</strain>
        <tissue evidence="4">Leaf</tissue>
    </source>
</reference>
<dbReference type="AlphaFoldDB" id="A0A843VWM2"/>
<feature type="region of interest" description="Disordered" evidence="1">
    <location>
        <begin position="60"/>
        <end position="80"/>
    </location>
</feature>
<keyword evidence="2" id="KW-1133">Transmembrane helix</keyword>
<dbReference type="InterPro" id="IPR029063">
    <property type="entry name" value="SAM-dependent_MTases_sf"/>
</dbReference>
<evidence type="ECO:0000313" key="5">
    <source>
        <dbReference type="Proteomes" id="UP000652761"/>
    </source>
</evidence>
<dbReference type="PANTHER" id="PTHR45085">
    <property type="entry name" value="F21J9.14"/>
    <property type="match status" value="1"/>
</dbReference>
<dbReference type="GO" id="GO:0008757">
    <property type="term" value="F:S-adenosylmethionine-dependent methyltransferase activity"/>
    <property type="evidence" value="ECO:0007669"/>
    <property type="project" value="InterPro"/>
</dbReference>
<dbReference type="EMBL" id="NMUH01001804">
    <property type="protein sequence ID" value="MQL95549.1"/>
    <property type="molecule type" value="Genomic_DNA"/>
</dbReference>